<keyword evidence="4 7" id="KW-0812">Transmembrane</keyword>
<organism evidence="10 11">
    <name type="scientific">Microbacterium azadirachtae</name>
    <dbReference type="NCBI Taxonomy" id="582680"/>
    <lineage>
        <taxon>Bacteria</taxon>
        <taxon>Bacillati</taxon>
        <taxon>Actinomycetota</taxon>
        <taxon>Actinomycetes</taxon>
        <taxon>Micrococcales</taxon>
        <taxon>Microbacteriaceae</taxon>
        <taxon>Microbacterium</taxon>
    </lineage>
</organism>
<gene>
    <name evidence="10" type="primary">cmpB_1</name>
    <name evidence="10" type="ORF">RL72_00362</name>
</gene>
<evidence type="ECO:0000256" key="6">
    <source>
        <dbReference type="ARBA" id="ARBA00023136"/>
    </source>
</evidence>
<proteinExistence type="inferred from homology"/>
<dbReference type="PROSITE" id="PS50928">
    <property type="entry name" value="ABC_TM1"/>
    <property type="match status" value="1"/>
</dbReference>
<dbReference type="Gene3D" id="1.10.3720.10">
    <property type="entry name" value="MetI-like"/>
    <property type="match status" value="1"/>
</dbReference>
<dbReference type="InterPro" id="IPR000515">
    <property type="entry name" value="MetI-like"/>
</dbReference>
<evidence type="ECO:0000313" key="11">
    <source>
        <dbReference type="Proteomes" id="UP000033448"/>
    </source>
</evidence>
<feature type="transmembrane region" description="Helical" evidence="7">
    <location>
        <begin position="225"/>
        <end position="246"/>
    </location>
</feature>
<dbReference type="EMBL" id="JYIT01000049">
    <property type="protein sequence ID" value="KJL29045.1"/>
    <property type="molecule type" value="Genomic_DNA"/>
</dbReference>
<evidence type="ECO:0000256" key="3">
    <source>
        <dbReference type="ARBA" id="ARBA00022475"/>
    </source>
</evidence>
<name>A0A0F0L9T8_9MICO</name>
<evidence type="ECO:0000256" key="8">
    <source>
        <dbReference type="SAM" id="SignalP"/>
    </source>
</evidence>
<evidence type="ECO:0000256" key="2">
    <source>
        <dbReference type="ARBA" id="ARBA00022448"/>
    </source>
</evidence>
<evidence type="ECO:0000256" key="7">
    <source>
        <dbReference type="RuleBase" id="RU363032"/>
    </source>
</evidence>
<comment type="similarity">
    <text evidence="7">Belongs to the binding-protein-dependent transport system permease family.</text>
</comment>
<dbReference type="AlphaFoldDB" id="A0A0F0L9T8"/>
<evidence type="ECO:0000259" key="9">
    <source>
        <dbReference type="PROSITE" id="PS50928"/>
    </source>
</evidence>
<evidence type="ECO:0000313" key="10">
    <source>
        <dbReference type="EMBL" id="KJL29045.1"/>
    </source>
</evidence>
<dbReference type="GO" id="GO:0055085">
    <property type="term" value="P:transmembrane transport"/>
    <property type="evidence" value="ECO:0007669"/>
    <property type="project" value="InterPro"/>
</dbReference>
<dbReference type="RefSeq" id="WP_248700340.1">
    <property type="nucleotide sequence ID" value="NZ_CP099706.1"/>
</dbReference>
<evidence type="ECO:0000256" key="5">
    <source>
        <dbReference type="ARBA" id="ARBA00022989"/>
    </source>
</evidence>
<comment type="subcellular location">
    <subcellularLocation>
        <location evidence="1 7">Cell membrane</location>
        <topology evidence="1 7">Multi-pass membrane protein</topology>
    </subcellularLocation>
</comment>
<keyword evidence="5 7" id="KW-1133">Transmembrane helix</keyword>
<keyword evidence="3" id="KW-1003">Cell membrane</keyword>
<dbReference type="PANTHER" id="PTHR30151:SF0">
    <property type="entry name" value="ABC TRANSPORTER PERMEASE PROTEIN MJ0413-RELATED"/>
    <property type="match status" value="1"/>
</dbReference>
<protein>
    <submittedName>
        <fullName evidence="10">Bicarbonate transport system permease protein CmpB</fullName>
    </submittedName>
</protein>
<evidence type="ECO:0000256" key="1">
    <source>
        <dbReference type="ARBA" id="ARBA00004651"/>
    </source>
</evidence>
<keyword evidence="11" id="KW-1185">Reference proteome</keyword>
<dbReference type="SUPFAM" id="SSF161098">
    <property type="entry name" value="MetI-like"/>
    <property type="match status" value="1"/>
</dbReference>
<feature type="chain" id="PRO_5039492388" evidence="8">
    <location>
        <begin position="25"/>
        <end position="263"/>
    </location>
</feature>
<dbReference type="GO" id="GO:0005886">
    <property type="term" value="C:plasma membrane"/>
    <property type="evidence" value="ECO:0007669"/>
    <property type="project" value="UniProtKB-SubCell"/>
</dbReference>
<dbReference type="Proteomes" id="UP000033448">
    <property type="component" value="Unassembled WGS sequence"/>
</dbReference>
<feature type="transmembrane region" description="Helical" evidence="7">
    <location>
        <begin position="67"/>
        <end position="90"/>
    </location>
</feature>
<feature type="domain" description="ABC transmembrane type-1" evidence="9">
    <location>
        <begin position="63"/>
        <end position="243"/>
    </location>
</feature>
<dbReference type="Pfam" id="PF00528">
    <property type="entry name" value="BPD_transp_1"/>
    <property type="match status" value="1"/>
</dbReference>
<accession>A0A0F0L9T8</accession>
<evidence type="ECO:0000256" key="4">
    <source>
        <dbReference type="ARBA" id="ARBA00022692"/>
    </source>
</evidence>
<keyword evidence="2 7" id="KW-0813">Transport</keyword>
<keyword evidence="8" id="KW-0732">Signal</keyword>
<feature type="signal peptide" evidence="8">
    <location>
        <begin position="1"/>
        <end position="24"/>
    </location>
</feature>
<dbReference type="InterPro" id="IPR035906">
    <property type="entry name" value="MetI-like_sf"/>
</dbReference>
<reference evidence="10 11" key="1">
    <citation type="submission" date="2015-02" db="EMBL/GenBank/DDBJ databases">
        <title>Draft genome sequences of ten Microbacterium spp. with emphasis on heavy metal contaminated environments.</title>
        <authorList>
            <person name="Corretto E."/>
        </authorList>
    </citation>
    <scope>NUCLEOTIDE SEQUENCE [LARGE SCALE GENOMIC DNA]</scope>
    <source>
        <strain evidence="10 11">DSM 23848</strain>
    </source>
</reference>
<dbReference type="PATRIC" id="fig|582680.7.peg.378"/>
<comment type="caution">
    <text evidence="10">The sequence shown here is derived from an EMBL/GenBank/DDBJ whole genome shotgun (WGS) entry which is preliminary data.</text>
</comment>
<feature type="transmembrane region" description="Helical" evidence="7">
    <location>
        <begin position="185"/>
        <end position="204"/>
    </location>
</feature>
<feature type="transmembrane region" description="Helical" evidence="7">
    <location>
        <begin position="111"/>
        <end position="140"/>
    </location>
</feature>
<sequence>MRPVNRSRILPALLGAAGALTALAGWQLAATAGPLAGAPLPSALEALGAAGRLLGTPPLWQATADTLVMALTGLLAAAVVGVLLGIAIGSSPLAMHATRVPLEFLKPIPPIVILPVVVLVLGPTAGMGTFLVFFGSFIAISVQSSAGVFDTDPVARATGASYGMGRAEILARIVIPSALPYIGTALRVAAPTSLVIAVVAGLLGGGPGLGQSLLMAQISGNQADLFGIVLILGALGLLIQGLSQWAERRLLHWHPQYRKAEIA</sequence>
<keyword evidence="6 7" id="KW-0472">Membrane</keyword>
<dbReference type="PANTHER" id="PTHR30151">
    <property type="entry name" value="ALKANE SULFONATE ABC TRANSPORTER-RELATED, MEMBRANE SUBUNIT"/>
    <property type="match status" value="1"/>
</dbReference>